<feature type="region of interest" description="Disordered" evidence="1">
    <location>
        <begin position="30"/>
        <end position="77"/>
    </location>
</feature>
<dbReference type="PROSITE" id="PS51257">
    <property type="entry name" value="PROKAR_LIPOPROTEIN"/>
    <property type="match status" value="1"/>
</dbReference>
<dbReference type="AlphaFoldDB" id="A0A1H9WKL2"/>
<feature type="domain" description="GP-PDE" evidence="3">
    <location>
        <begin position="81"/>
        <end position="351"/>
    </location>
</feature>
<proteinExistence type="predicted"/>
<dbReference type="InterPro" id="IPR030395">
    <property type="entry name" value="GP_PDE_dom"/>
</dbReference>
<dbReference type="PROSITE" id="PS51704">
    <property type="entry name" value="GP_PDE"/>
    <property type="match status" value="1"/>
</dbReference>
<dbReference type="Pfam" id="PF03009">
    <property type="entry name" value="GDPD"/>
    <property type="match status" value="1"/>
</dbReference>
<evidence type="ECO:0000313" key="4">
    <source>
        <dbReference type="EMBL" id="SES34466.1"/>
    </source>
</evidence>
<name>A0A1H9WKL2_9BACI</name>
<dbReference type="RefSeq" id="WP_245729858.1">
    <property type="nucleotide sequence ID" value="NZ_FOGV01000038.1"/>
</dbReference>
<feature type="compositionally biased region" description="Acidic residues" evidence="1">
    <location>
        <begin position="49"/>
        <end position="61"/>
    </location>
</feature>
<keyword evidence="2" id="KW-0732">Signal</keyword>
<dbReference type="SUPFAM" id="SSF51695">
    <property type="entry name" value="PLC-like phosphodiesterases"/>
    <property type="match status" value="1"/>
</dbReference>
<dbReference type="STRING" id="1464123.SAMN05444126_1385"/>
<feature type="compositionally biased region" description="Low complexity" evidence="1">
    <location>
        <begin position="30"/>
        <end position="48"/>
    </location>
</feature>
<evidence type="ECO:0000259" key="3">
    <source>
        <dbReference type="PROSITE" id="PS51704"/>
    </source>
</evidence>
<evidence type="ECO:0000256" key="1">
    <source>
        <dbReference type="SAM" id="MobiDB-lite"/>
    </source>
</evidence>
<reference evidence="5" key="1">
    <citation type="submission" date="2016-10" db="EMBL/GenBank/DDBJ databases">
        <authorList>
            <person name="de Groot N.N."/>
        </authorList>
    </citation>
    <scope>NUCLEOTIDE SEQUENCE [LARGE SCALE GENOMIC DNA]</scope>
    <source>
        <strain evidence="5">10nlg</strain>
    </source>
</reference>
<evidence type="ECO:0000256" key="2">
    <source>
        <dbReference type="SAM" id="SignalP"/>
    </source>
</evidence>
<dbReference type="Gene3D" id="3.20.20.190">
    <property type="entry name" value="Phosphatidylinositol (PI) phosphodiesterase"/>
    <property type="match status" value="1"/>
</dbReference>
<gene>
    <name evidence="4" type="ORF">SAMN05444126_1385</name>
</gene>
<organism evidence="4 5">
    <name type="scientific">Salisediminibacterium halotolerans</name>
    <dbReference type="NCBI Taxonomy" id="517425"/>
    <lineage>
        <taxon>Bacteria</taxon>
        <taxon>Bacillati</taxon>
        <taxon>Bacillota</taxon>
        <taxon>Bacilli</taxon>
        <taxon>Bacillales</taxon>
        <taxon>Bacillaceae</taxon>
        <taxon>Salisediminibacterium</taxon>
    </lineage>
</organism>
<accession>A0A1H9WKL2</accession>
<sequence length="354" mass="40362">MSMKKTGLTSVSALAMVAVLSACGGNADENNAANNINENNNTANNNVEENVEDNNENDENNENNGENNELNDEAADDEEDVKVIAHRGASGHAPEQTEPAIDKAIEMDADWIELDIQKTADDELVAFHDDEIDRTTDGEGEIGDHTLEELKELDAGSWFNEEYPDKADDDFEGVEILSLEEIFDMYGTDENYYIETKSTYLNEDMEEPMVEMVEEYGFDEEGNVIIQSFHQDSLQEIHELNADIPLVQLLWWEVDEDTGEMEEWLEITEAPDEMTDEHFAEIAEYADGIGPHLEYYDGTEVIDEEFVQTARDHDFMFHVYTINEEEDMERLIDWGVTGLFTDFPDRLHDVLDNR</sequence>
<dbReference type="GO" id="GO:0008081">
    <property type="term" value="F:phosphoric diester hydrolase activity"/>
    <property type="evidence" value="ECO:0007669"/>
    <property type="project" value="InterPro"/>
</dbReference>
<feature type="chain" id="PRO_5011503430" evidence="2">
    <location>
        <begin position="28"/>
        <end position="354"/>
    </location>
</feature>
<keyword evidence="5" id="KW-1185">Reference proteome</keyword>
<protein>
    <submittedName>
        <fullName evidence="4">Glycerophosphoryl diester phosphodiesterase</fullName>
    </submittedName>
</protein>
<dbReference type="InterPro" id="IPR017946">
    <property type="entry name" value="PLC-like_Pdiesterase_TIM-brl"/>
</dbReference>
<dbReference type="PANTHER" id="PTHR46211:SF7">
    <property type="entry name" value="GLYCEROPHOSPHODIESTER PHOSPHODIESTERASE"/>
    <property type="match status" value="1"/>
</dbReference>
<comment type="caution">
    <text evidence="4">The sequence shown here is derived from an EMBL/GenBank/DDBJ whole genome shotgun (WGS) entry which is preliminary data.</text>
</comment>
<evidence type="ECO:0000313" key="5">
    <source>
        <dbReference type="Proteomes" id="UP000199318"/>
    </source>
</evidence>
<dbReference type="GO" id="GO:0006629">
    <property type="term" value="P:lipid metabolic process"/>
    <property type="evidence" value="ECO:0007669"/>
    <property type="project" value="InterPro"/>
</dbReference>
<feature type="signal peptide" evidence="2">
    <location>
        <begin position="1"/>
        <end position="27"/>
    </location>
</feature>
<dbReference type="PANTHER" id="PTHR46211">
    <property type="entry name" value="GLYCEROPHOSPHORYL DIESTER PHOSPHODIESTERASE"/>
    <property type="match status" value="1"/>
</dbReference>
<dbReference type="EMBL" id="FOGV01000038">
    <property type="protein sequence ID" value="SES34466.1"/>
    <property type="molecule type" value="Genomic_DNA"/>
</dbReference>
<dbReference type="Proteomes" id="UP000199318">
    <property type="component" value="Unassembled WGS sequence"/>
</dbReference>